<evidence type="ECO:0000313" key="5">
    <source>
        <dbReference type="EMBL" id="KAE9207241.1"/>
    </source>
</evidence>
<dbReference type="Proteomes" id="UP000476176">
    <property type="component" value="Unassembled WGS sequence"/>
</dbReference>
<gene>
    <name evidence="7" type="ORF">PF002_g13792</name>
    <name evidence="6" type="ORF">PF004_g11682</name>
    <name evidence="5" type="ORF">PF005_g12696</name>
    <name evidence="4" type="ORF">PF011_g5997</name>
</gene>
<evidence type="ECO:0000256" key="1">
    <source>
        <dbReference type="ARBA" id="ARBA00023125"/>
    </source>
</evidence>
<dbReference type="SMART" id="SM00674">
    <property type="entry name" value="CENPB"/>
    <property type="match status" value="1"/>
</dbReference>
<keyword evidence="1" id="KW-0238">DNA-binding</keyword>
<dbReference type="GO" id="GO:0005634">
    <property type="term" value="C:nucleus"/>
    <property type="evidence" value="ECO:0007669"/>
    <property type="project" value="TreeGrafter"/>
</dbReference>
<evidence type="ECO:0000256" key="2">
    <source>
        <dbReference type="SAM" id="MobiDB-lite"/>
    </source>
</evidence>
<dbReference type="EMBL" id="QXGD01000713">
    <property type="protein sequence ID" value="KAE9227528.1"/>
    <property type="molecule type" value="Genomic_DNA"/>
</dbReference>
<dbReference type="InterPro" id="IPR004875">
    <property type="entry name" value="DDE_SF_endonuclease_dom"/>
</dbReference>
<dbReference type="EMBL" id="QXGB01000679">
    <property type="protein sequence ID" value="KAE9207241.1"/>
    <property type="molecule type" value="Genomic_DNA"/>
</dbReference>
<accession>A0A6A3Z019</accession>
<evidence type="ECO:0000259" key="3">
    <source>
        <dbReference type="PROSITE" id="PS51253"/>
    </source>
</evidence>
<dbReference type="InterPro" id="IPR050863">
    <property type="entry name" value="CenT-Element_Derived"/>
</dbReference>
<dbReference type="PANTHER" id="PTHR19303">
    <property type="entry name" value="TRANSPOSON"/>
    <property type="match status" value="1"/>
</dbReference>
<dbReference type="PROSITE" id="PS51253">
    <property type="entry name" value="HTH_CENPB"/>
    <property type="match status" value="1"/>
</dbReference>
<dbReference type="Pfam" id="PF03221">
    <property type="entry name" value="HTH_Tnp_Tc5"/>
    <property type="match status" value="1"/>
</dbReference>
<dbReference type="InterPro" id="IPR009057">
    <property type="entry name" value="Homeodomain-like_sf"/>
</dbReference>
<dbReference type="Proteomes" id="UP000440367">
    <property type="component" value="Unassembled WGS sequence"/>
</dbReference>
<organism evidence="7 9">
    <name type="scientific">Phytophthora fragariae</name>
    <dbReference type="NCBI Taxonomy" id="53985"/>
    <lineage>
        <taxon>Eukaryota</taxon>
        <taxon>Sar</taxon>
        <taxon>Stramenopiles</taxon>
        <taxon>Oomycota</taxon>
        <taxon>Peronosporomycetes</taxon>
        <taxon>Peronosporales</taxon>
        <taxon>Peronosporaceae</taxon>
        <taxon>Phytophthora</taxon>
    </lineage>
</organism>
<sequence length="363" mass="41964">MDASKAKQKRKSYTIKDKLAVIAEHEEGVSGSGFHALGIKHDVAPGTLRGWWNDRQKLHEASKDRQISTRTARRLGGGGRGPEYGEIDERLHAWILDRNANVKDSYIRLQAQNIYRKLHGPDAPKFDSSTGWLARFKKRKQLVSRRQTTTRTLPTDDAETCQDFIQRVQQLIATHNIQPRNIINMDQVPRYFETNLRPRLRREARVKFYCGRAEQVTSAGMLVHVNRTGMWNDEILLDHANTVVCGRKETQLYREPVLYLIDSYGCHVKLKESRRLERYNVFVVVIPPNLTNLLQPLDVAVNRSFQAFNRVKYDGYIQQALQDPALQTRAGNPKVHTYNIVEQWTVDWMATRSADDIKKVFQL</sequence>
<dbReference type="EMBL" id="QXFW01000246">
    <property type="protein sequence ID" value="KAE9019053.1"/>
    <property type="molecule type" value="Genomic_DNA"/>
</dbReference>
<dbReference type="SUPFAM" id="SSF46689">
    <property type="entry name" value="Homeodomain-like"/>
    <property type="match status" value="2"/>
</dbReference>
<evidence type="ECO:0000313" key="7">
    <source>
        <dbReference type="EMBL" id="KAE9227528.1"/>
    </source>
</evidence>
<name>A0A6A3Z019_9STRA</name>
<dbReference type="Proteomes" id="UP000460718">
    <property type="component" value="Unassembled WGS sequence"/>
</dbReference>
<protein>
    <recommendedName>
        <fullName evidence="3">HTH CENPB-type domain-containing protein</fullName>
    </recommendedName>
</protein>
<feature type="domain" description="HTH CENPB-type" evidence="3">
    <location>
        <begin position="75"/>
        <end position="146"/>
    </location>
</feature>
<dbReference type="InterPro" id="IPR006600">
    <property type="entry name" value="HTH_CenpB_DNA-bd_dom"/>
</dbReference>
<feature type="region of interest" description="Disordered" evidence="2">
    <location>
        <begin position="59"/>
        <end position="82"/>
    </location>
</feature>
<evidence type="ECO:0000313" key="8">
    <source>
        <dbReference type="Proteomes" id="UP000433483"/>
    </source>
</evidence>
<dbReference type="Proteomes" id="UP000433483">
    <property type="component" value="Unassembled WGS sequence"/>
</dbReference>
<dbReference type="PANTHER" id="PTHR19303:SF73">
    <property type="entry name" value="PROTEIN PDC2"/>
    <property type="match status" value="1"/>
</dbReference>
<dbReference type="EMBL" id="QXGC01000647">
    <property type="protein sequence ID" value="KAE9226287.1"/>
    <property type="molecule type" value="Genomic_DNA"/>
</dbReference>
<evidence type="ECO:0000313" key="4">
    <source>
        <dbReference type="EMBL" id="KAE9019053.1"/>
    </source>
</evidence>
<keyword evidence="8" id="KW-1185">Reference proteome</keyword>
<comment type="caution">
    <text evidence="7">The sequence shown here is derived from an EMBL/GenBank/DDBJ whole genome shotgun (WGS) entry which is preliminary data.</text>
</comment>
<evidence type="ECO:0000313" key="9">
    <source>
        <dbReference type="Proteomes" id="UP000440367"/>
    </source>
</evidence>
<dbReference type="GO" id="GO:0003677">
    <property type="term" value="F:DNA binding"/>
    <property type="evidence" value="ECO:0007669"/>
    <property type="project" value="UniProtKB-KW"/>
</dbReference>
<dbReference type="OrthoDB" id="117511at2759"/>
<evidence type="ECO:0000313" key="11">
    <source>
        <dbReference type="Proteomes" id="UP000476176"/>
    </source>
</evidence>
<proteinExistence type="predicted"/>
<evidence type="ECO:0000313" key="6">
    <source>
        <dbReference type="EMBL" id="KAE9226287.1"/>
    </source>
</evidence>
<reference evidence="8 9" key="1">
    <citation type="submission" date="2018-08" db="EMBL/GenBank/DDBJ databases">
        <title>Genomic investigation of the strawberry pathogen Phytophthora fragariae indicates pathogenicity is determined by transcriptional variation in three key races.</title>
        <authorList>
            <person name="Adams T.M."/>
            <person name="Armitage A.D."/>
            <person name="Sobczyk M.K."/>
            <person name="Bates H.J."/>
            <person name="Dunwell J.M."/>
            <person name="Nellist C.F."/>
            <person name="Harrison R.J."/>
        </authorList>
    </citation>
    <scope>NUCLEOTIDE SEQUENCE [LARGE SCALE GENOMIC DNA]</scope>
    <source>
        <strain evidence="7 9">BC-1</strain>
        <strain evidence="6 11">BC-23</strain>
        <strain evidence="5 8">NOV-27</strain>
        <strain evidence="4 10">SCRP245</strain>
    </source>
</reference>
<dbReference type="AlphaFoldDB" id="A0A6A3Z019"/>
<dbReference type="Pfam" id="PF03184">
    <property type="entry name" value="DDE_1"/>
    <property type="match status" value="1"/>
</dbReference>
<evidence type="ECO:0000313" key="10">
    <source>
        <dbReference type="Proteomes" id="UP000460718"/>
    </source>
</evidence>
<dbReference type="Gene3D" id="1.10.10.60">
    <property type="entry name" value="Homeodomain-like"/>
    <property type="match status" value="1"/>
</dbReference>